<evidence type="ECO:0000256" key="3">
    <source>
        <dbReference type="ARBA" id="ARBA00022448"/>
    </source>
</evidence>
<keyword evidence="7 9" id="KW-0472">Membrane</keyword>
<feature type="transmembrane region" description="Helical" evidence="9">
    <location>
        <begin position="81"/>
        <end position="98"/>
    </location>
</feature>
<evidence type="ECO:0000256" key="1">
    <source>
        <dbReference type="ARBA" id="ARBA00004651"/>
    </source>
</evidence>
<dbReference type="NCBIfam" id="NF037981">
    <property type="entry name" value="NCS2_1"/>
    <property type="match status" value="1"/>
</dbReference>
<feature type="region of interest" description="Disordered" evidence="8">
    <location>
        <begin position="433"/>
        <end position="469"/>
    </location>
</feature>
<evidence type="ECO:0000256" key="7">
    <source>
        <dbReference type="ARBA" id="ARBA00023136"/>
    </source>
</evidence>
<feature type="transmembrane region" description="Helical" evidence="9">
    <location>
        <begin position="133"/>
        <end position="154"/>
    </location>
</feature>
<comment type="caution">
    <text evidence="10">The sequence shown here is derived from an EMBL/GenBank/DDBJ whole genome shotgun (WGS) entry which is preliminary data.</text>
</comment>
<keyword evidence="5 9" id="KW-0812">Transmembrane</keyword>
<dbReference type="NCBIfam" id="TIGR00801">
    <property type="entry name" value="ncs2"/>
    <property type="match status" value="1"/>
</dbReference>
<dbReference type="Proteomes" id="UP001052739">
    <property type="component" value="Unassembled WGS sequence"/>
</dbReference>
<evidence type="ECO:0000256" key="9">
    <source>
        <dbReference type="SAM" id="Phobius"/>
    </source>
</evidence>
<reference evidence="10" key="1">
    <citation type="submission" date="2024-05" db="EMBL/GenBank/DDBJ databases">
        <title>Whole genome shotgun sequence of Streptomyces hydrogenans NBRC 13475.</title>
        <authorList>
            <person name="Komaki H."/>
            <person name="Tamura T."/>
        </authorList>
    </citation>
    <scope>NUCLEOTIDE SEQUENCE</scope>
    <source>
        <strain evidence="10">NBRC 13475</strain>
    </source>
</reference>
<organism evidence="10 11">
    <name type="scientific">Streptomyces hydrogenans</name>
    <dbReference type="NCBI Taxonomy" id="1873719"/>
    <lineage>
        <taxon>Bacteria</taxon>
        <taxon>Bacillati</taxon>
        <taxon>Actinomycetota</taxon>
        <taxon>Actinomycetes</taxon>
        <taxon>Kitasatosporales</taxon>
        <taxon>Streptomycetaceae</taxon>
        <taxon>Streptomyces</taxon>
    </lineage>
</organism>
<feature type="transmembrane region" description="Helical" evidence="9">
    <location>
        <begin position="47"/>
        <end position="69"/>
    </location>
</feature>
<evidence type="ECO:0000256" key="6">
    <source>
        <dbReference type="ARBA" id="ARBA00022989"/>
    </source>
</evidence>
<gene>
    <name evidence="10" type="ORF">Shyd_60460</name>
</gene>
<feature type="transmembrane region" description="Helical" evidence="9">
    <location>
        <begin position="166"/>
        <end position="184"/>
    </location>
</feature>
<feature type="transmembrane region" description="Helical" evidence="9">
    <location>
        <begin position="378"/>
        <end position="397"/>
    </location>
</feature>
<feature type="transmembrane region" description="Helical" evidence="9">
    <location>
        <begin position="196"/>
        <end position="217"/>
    </location>
</feature>
<accession>A0ABQ3PI20</accession>
<dbReference type="PANTHER" id="PTHR42810:SF4">
    <property type="entry name" value="URIC ACID TRANSPORTER UACT"/>
    <property type="match status" value="1"/>
</dbReference>
<keyword evidence="6 9" id="KW-1133">Transmembrane helix</keyword>
<feature type="transmembrane region" description="Helical" evidence="9">
    <location>
        <begin position="346"/>
        <end position="366"/>
    </location>
</feature>
<dbReference type="NCBIfam" id="TIGR03173">
    <property type="entry name" value="pbuX"/>
    <property type="match status" value="1"/>
</dbReference>
<protein>
    <submittedName>
        <fullName evidence="10">Xanthine/uracil permease</fullName>
    </submittedName>
</protein>
<sequence length="469" mass="47199">MTTPAKDGRRAGFGRLAVLGLQHVLVMYTGCVTVPLVFGAAAGLDTATIAVLINADLLVAGVVTMIQGAGVGRFLGVRMPVMAGAAFTAVTPMILIAGEYGLQAVYGSMLAAGVFGLLIAYPFAKAVRFFPPLVSGVVITVVGLALIGVGVNLVVGNDPEAADHAAPSRLALAAFVVLVILLVARFGRGFLAQTGVLLGLLAGTAAAVPLGLVDFSAARTADWVGVAAPFHFGAPEFPAVAVLSMCVVMLVLFAESTADLIAVAELTGKRLTTADMARGLAADGLSGVLGGVMNAFLDTVFAQNVGLVTMTKVRSRHVATVAGGILVLLGLVPRLGALVAGLPQPVVGAAGLVMFATVAAVGVGTLRKVDFDGTHNLLIVAVSIGVGMAPEVAPDLYSRLPDGIGIVLGSPVTSATLLAFFLNLAFNGGTSRRDPGLVRAPAPEGKGRHAGGADGTPAAEPDGLVHGKR</sequence>
<evidence type="ECO:0000256" key="4">
    <source>
        <dbReference type="ARBA" id="ARBA00022475"/>
    </source>
</evidence>
<evidence type="ECO:0000313" key="10">
    <source>
        <dbReference type="EMBL" id="GHI24675.1"/>
    </source>
</evidence>
<feature type="transmembrane region" description="Helical" evidence="9">
    <location>
        <begin position="16"/>
        <end position="41"/>
    </location>
</feature>
<evidence type="ECO:0000256" key="8">
    <source>
        <dbReference type="SAM" id="MobiDB-lite"/>
    </source>
</evidence>
<name>A0ABQ3PI20_9ACTN</name>
<proteinExistence type="inferred from homology"/>
<feature type="transmembrane region" description="Helical" evidence="9">
    <location>
        <begin position="104"/>
        <end position="121"/>
    </location>
</feature>
<dbReference type="Pfam" id="PF00860">
    <property type="entry name" value="Xan_ur_permease"/>
    <property type="match status" value="1"/>
</dbReference>
<dbReference type="InterPro" id="IPR017588">
    <property type="entry name" value="UacT-like"/>
</dbReference>
<keyword evidence="4" id="KW-1003">Cell membrane</keyword>
<feature type="transmembrane region" description="Helical" evidence="9">
    <location>
        <begin position="237"/>
        <end position="254"/>
    </location>
</feature>
<evidence type="ECO:0000256" key="2">
    <source>
        <dbReference type="ARBA" id="ARBA00008821"/>
    </source>
</evidence>
<dbReference type="InterPro" id="IPR006043">
    <property type="entry name" value="NCS2"/>
</dbReference>
<comment type="similarity">
    <text evidence="2">Belongs to the nucleobase:cation symporter-2 (NCS2) (TC 2.A.40) family.</text>
</comment>
<feature type="transmembrane region" description="Helical" evidence="9">
    <location>
        <begin position="318"/>
        <end position="340"/>
    </location>
</feature>
<feature type="transmembrane region" description="Helical" evidence="9">
    <location>
        <begin position="403"/>
        <end position="426"/>
    </location>
</feature>
<keyword evidence="11" id="KW-1185">Reference proteome</keyword>
<comment type="subcellular location">
    <subcellularLocation>
        <location evidence="1">Cell membrane</location>
        <topology evidence="1">Multi-pass membrane protein</topology>
    </subcellularLocation>
</comment>
<evidence type="ECO:0000256" key="5">
    <source>
        <dbReference type="ARBA" id="ARBA00022692"/>
    </source>
</evidence>
<dbReference type="InterPro" id="IPR006042">
    <property type="entry name" value="Xan_ur_permease"/>
</dbReference>
<dbReference type="RefSeq" id="WP_226652373.1">
    <property type="nucleotide sequence ID" value="NZ_BNBS01000055.1"/>
</dbReference>
<evidence type="ECO:0000313" key="11">
    <source>
        <dbReference type="Proteomes" id="UP001052739"/>
    </source>
</evidence>
<keyword evidence="3" id="KW-0813">Transport</keyword>
<dbReference type="EMBL" id="BNDW01000068">
    <property type="protein sequence ID" value="GHI24675.1"/>
    <property type="molecule type" value="Genomic_DNA"/>
</dbReference>
<dbReference type="PANTHER" id="PTHR42810">
    <property type="entry name" value="PURINE PERMEASE C1399.01C-RELATED"/>
    <property type="match status" value="1"/>
</dbReference>
<dbReference type="PROSITE" id="PS01116">
    <property type="entry name" value="XANTH_URACIL_PERMASE"/>
    <property type="match status" value="1"/>
</dbReference>